<name>A0AAV6FN60_9TELE</name>
<keyword evidence="2" id="KW-1185">Reference proteome</keyword>
<sequence length="105" mass="11215">MRFVYFCHMLTAARKTSADLSSSVLRSDDAMVSNSSLAILKKSSHSRSEEGEDRPPSAYCSPSTFSGIDTGFQCSACSLASVLSGVAPIWRLGALSSRWPAPPQP</sequence>
<dbReference type="EMBL" id="JADWDJ010000020">
    <property type="protein sequence ID" value="KAG5264313.1"/>
    <property type="molecule type" value="Genomic_DNA"/>
</dbReference>
<dbReference type="AlphaFoldDB" id="A0AAV6FN60"/>
<reference evidence="1" key="1">
    <citation type="submission" date="2020-10" db="EMBL/GenBank/DDBJ databases">
        <title>Chromosome-scale genome assembly of the Allis shad, Alosa alosa.</title>
        <authorList>
            <person name="Margot Z."/>
            <person name="Christophe K."/>
            <person name="Cabau C."/>
            <person name="Louis A."/>
            <person name="Berthelot C."/>
            <person name="Parey E."/>
            <person name="Roest Crollius H."/>
            <person name="Montfort J."/>
            <person name="Robinson-Rechavi M."/>
            <person name="Bucao C."/>
            <person name="Bouchez O."/>
            <person name="Gislard M."/>
            <person name="Lluch J."/>
            <person name="Milhes M."/>
            <person name="Lampietro C."/>
            <person name="Lopez Roques C."/>
            <person name="Donnadieu C."/>
            <person name="Braasch I."/>
            <person name="Desvignes T."/>
            <person name="Postlethwait J."/>
            <person name="Bobe J."/>
            <person name="Guiguen Y."/>
        </authorList>
    </citation>
    <scope>NUCLEOTIDE SEQUENCE</scope>
    <source>
        <strain evidence="1">M-15738</strain>
        <tissue evidence="1">Blood</tissue>
    </source>
</reference>
<comment type="caution">
    <text evidence="1">The sequence shown here is derived from an EMBL/GenBank/DDBJ whole genome shotgun (WGS) entry which is preliminary data.</text>
</comment>
<proteinExistence type="predicted"/>
<dbReference type="Proteomes" id="UP000823561">
    <property type="component" value="Chromosome 20"/>
</dbReference>
<protein>
    <recommendedName>
        <fullName evidence="3">Secreted protein</fullName>
    </recommendedName>
</protein>
<organism evidence="1 2">
    <name type="scientific">Alosa alosa</name>
    <name type="common">allis shad</name>
    <dbReference type="NCBI Taxonomy" id="278164"/>
    <lineage>
        <taxon>Eukaryota</taxon>
        <taxon>Metazoa</taxon>
        <taxon>Chordata</taxon>
        <taxon>Craniata</taxon>
        <taxon>Vertebrata</taxon>
        <taxon>Euteleostomi</taxon>
        <taxon>Actinopterygii</taxon>
        <taxon>Neopterygii</taxon>
        <taxon>Teleostei</taxon>
        <taxon>Clupei</taxon>
        <taxon>Clupeiformes</taxon>
        <taxon>Clupeoidei</taxon>
        <taxon>Clupeidae</taxon>
        <taxon>Alosa</taxon>
    </lineage>
</organism>
<evidence type="ECO:0000313" key="1">
    <source>
        <dbReference type="EMBL" id="KAG5264313.1"/>
    </source>
</evidence>
<gene>
    <name evidence="1" type="ORF">AALO_G00252340</name>
</gene>
<evidence type="ECO:0008006" key="3">
    <source>
        <dbReference type="Google" id="ProtNLM"/>
    </source>
</evidence>
<accession>A0AAV6FN60</accession>
<evidence type="ECO:0000313" key="2">
    <source>
        <dbReference type="Proteomes" id="UP000823561"/>
    </source>
</evidence>